<protein>
    <submittedName>
        <fullName evidence="1">Uncharacterized protein</fullName>
    </submittedName>
</protein>
<dbReference type="EMBL" id="QXFV01000851">
    <property type="protein sequence ID" value="KAE9023737.1"/>
    <property type="molecule type" value="Genomic_DNA"/>
</dbReference>
<sequence>MIPAELVSIILEHYYRTFSPNASPSAMDWKFLKSYAGAPDEPIHRNFNLSRSSTNPMDAAALPGSLLLATQDDTLIYGFGWNHQVAFESNKTEIHLRKGDLLIFRGDFIHARAGYSWNNLCIHAFLGRAPTCFRAPGPLIPQYDDKPQVNANDLRCYVWHCGFEGRSKRSLSNHISGHHNFVARRSSSTSPNYDPHRAANEAEMADSNWPSDNGSSVACTVIVNYARFVVQNQPSHNQLSSAPVELETDSSDAVMEVLVATDTDSETEAVANVGGERISCFDRALSRRVPPR</sequence>
<evidence type="ECO:0000313" key="1">
    <source>
        <dbReference type="EMBL" id="KAE9023737.1"/>
    </source>
</evidence>
<proteinExistence type="predicted"/>
<dbReference type="AlphaFoldDB" id="A0A6A3LZV7"/>
<gene>
    <name evidence="1" type="ORF">PR001_g12844</name>
</gene>
<reference evidence="1 2" key="1">
    <citation type="submission" date="2018-09" db="EMBL/GenBank/DDBJ databases">
        <title>Genomic investigation of the strawberry pathogen Phytophthora fragariae indicates pathogenicity is determined by transcriptional variation in three key races.</title>
        <authorList>
            <person name="Adams T.M."/>
            <person name="Armitage A.D."/>
            <person name="Sobczyk M.K."/>
            <person name="Bates H.J."/>
            <person name="Dunwell J.M."/>
            <person name="Nellist C.F."/>
            <person name="Harrison R.J."/>
        </authorList>
    </citation>
    <scope>NUCLEOTIDE SEQUENCE [LARGE SCALE GENOMIC DNA]</scope>
    <source>
        <strain evidence="1 2">SCRP249</strain>
    </source>
</reference>
<comment type="caution">
    <text evidence="1">The sequence shown here is derived from an EMBL/GenBank/DDBJ whole genome shotgun (WGS) entry which is preliminary data.</text>
</comment>
<dbReference type="Proteomes" id="UP000429607">
    <property type="component" value="Unassembled WGS sequence"/>
</dbReference>
<accession>A0A6A3LZV7</accession>
<organism evidence="1 2">
    <name type="scientific">Phytophthora rubi</name>
    <dbReference type="NCBI Taxonomy" id="129364"/>
    <lineage>
        <taxon>Eukaryota</taxon>
        <taxon>Sar</taxon>
        <taxon>Stramenopiles</taxon>
        <taxon>Oomycota</taxon>
        <taxon>Peronosporomycetes</taxon>
        <taxon>Peronosporales</taxon>
        <taxon>Peronosporaceae</taxon>
        <taxon>Phytophthora</taxon>
    </lineage>
</organism>
<name>A0A6A3LZV7_9STRA</name>
<evidence type="ECO:0000313" key="2">
    <source>
        <dbReference type="Proteomes" id="UP000429607"/>
    </source>
</evidence>